<proteinExistence type="predicted"/>
<dbReference type="RefSeq" id="WP_181197126.1">
    <property type="nucleotide sequence ID" value="NZ_PVNK01000005.1"/>
</dbReference>
<dbReference type="InterPro" id="IPR051532">
    <property type="entry name" value="Ester_Hydrolysis_Enzymes"/>
</dbReference>
<dbReference type="PANTHER" id="PTHR30383">
    <property type="entry name" value="THIOESTERASE 1/PROTEASE 1/LYSOPHOSPHOLIPASE L1"/>
    <property type="match status" value="1"/>
</dbReference>
<name>A0A2S9YLB7_9BACT</name>
<dbReference type="PANTHER" id="PTHR30383:SF5">
    <property type="entry name" value="SGNH HYDROLASE-TYPE ESTERASE DOMAIN-CONTAINING PROTEIN"/>
    <property type="match status" value="1"/>
</dbReference>
<dbReference type="Proteomes" id="UP000237968">
    <property type="component" value="Unassembled WGS sequence"/>
</dbReference>
<gene>
    <name evidence="1" type="ORF">ENSA5_01840</name>
</gene>
<dbReference type="Gene3D" id="3.40.50.1110">
    <property type="entry name" value="SGNH hydrolase"/>
    <property type="match status" value="1"/>
</dbReference>
<accession>A0A2S9YLB7</accession>
<dbReference type="Pfam" id="PF00657">
    <property type="entry name" value="Lipase_GDSL"/>
    <property type="match status" value="1"/>
</dbReference>
<keyword evidence="1" id="KW-0378">Hydrolase</keyword>
<sequence>MARPTIVALGDSLTQGFQHGAAHRLDWSFPSILARGLGLEVPRDHRVPAFGGPGYPFNLEHMLRHVSVELGEGVALNQRLLRLPKLLAAYLDHIEDFYERGPGSTPEAHDVHYHNLASWGFTVNEALTLTARTCAAFVERDEGLIQDDLFGMPSAPMYRAAQRVLNPAANPARDDATMLDNLRALARDEPIDILLLWLGANDCLGTVMHMKIQDMPASYTGTDPFARRDFNLTSKDQFRRDYEQLLDEVAAILDPNPGRGQVYVATVPHVTIPPITNGLGAMQGEYFERYARFFRNDENYSSLTSRVLERDDAIRIDRRVDDFNDAIRSLTAARGWRIVDTAQMLDQLSIKRNACQADPGEPLRDYLAARAKLSGHDHTKHPLLALDPVPSIAAYEVRADPLGTHQRSAGGLFSLDHVHPSTIGYGLAAERFLEEIQANNPGDAAIGAARIDWDAVLLHDTLEQAPPVLWDDLMRNAEGYAWVWELISASFARHVI</sequence>
<reference evidence="1 2" key="1">
    <citation type="submission" date="2018-03" db="EMBL/GenBank/DDBJ databases">
        <title>Draft Genome Sequences of the Obligatory Marine Myxobacteria Enhygromyxa salina SWB005.</title>
        <authorList>
            <person name="Poehlein A."/>
            <person name="Moghaddam J.A."/>
            <person name="Harms H."/>
            <person name="Alanjari M."/>
            <person name="Koenig G.M."/>
            <person name="Daniel R."/>
            <person name="Schaeberle T.F."/>
        </authorList>
    </citation>
    <scope>NUCLEOTIDE SEQUENCE [LARGE SCALE GENOMIC DNA]</scope>
    <source>
        <strain evidence="1 2">SWB005</strain>
    </source>
</reference>
<evidence type="ECO:0000313" key="2">
    <source>
        <dbReference type="Proteomes" id="UP000237968"/>
    </source>
</evidence>
<dbReference type="AlphaFoldDB" id="A0A2S9YLB7"/>
<dbReference type="InterPro" id="IPR001087">
    <property type="entry name" value="GDSL"/>
</dbReference>
<evidence type="ECO:0000313" key="1">
    <source>
        <dbReference type="EMBL" id="PRQ05864.1"/>
    </source>
</evidence>
<dbReference type="EMBL" id="PVNK01000005">
    <property type="protein sequence ID" value="PRQ05864.1"/>
    <property type="molecule type" value="Genomic_DNA"/>
</dbReference>
<keyword evidence="2" id="KW-1185">Reference proteome</keyword>
<dbReference type="SUPFAM" id="SSF52266">
    <property type="entry name" value="SGNH hydrolase"/>
    <property type="match status" value="1"/>
</dbReference>
<dbReference type="InterPro" id="IPR036514">
    <property type="entry name" value="SGNH_hydro_sf"/>
</dbReference>
<dbReference type="GO" id="GO:0004622">
    <property type="term" value="F:phosphatidylcholine lysophospholipase activity"/>
    <property type="evidence" value="ECO:0007669"/>
    <property type="project" value="TreeGrafter"/>
</dbReference>
<comment type="caution">
    <text evidence="1">The sequence shown here is derived from an EMBL/GenBank/DDBJ whole genome shotgun (WGS) entry which is preliminary data.</text>
</comment>
<organism evidence="1 2">
    <name type="scientific">Enhygromyxa salina</name>
    <dbReference type="NCBI Taxonomy" id="215803"/>
    <lineage>
        <taxon>Bacteria</taxon>
        <taxon>Pseudomonadati</taxon>
        <taxon>Myxococcota</taxon>
        <taxon>Polyangia</taxon>
        <taxon>Nannocystales</taxon>
        <taxon>Nannocystaceae</taxon>
        <taxon>Enhygromyxa</taxon>
    </lineage>
</organism>
<protein>
    <submittedName>
        <fullName evidence="1">GDSL-like Lipase/Acylhydrolase</fullName>
    </submittedName>
</protein>